<feature type="transmembrane region" description="Helical" evidence="7">
    <location>
        <begin position="335"/>
        <end position="356"/>
    </location>
</feature>
<keyword evidence="5 7" id="KW-1133">Transmembrane helix</keyword>
<comment type="subcellular location">
    <subcellularLocation>
        <location evidence="1">Membrane</location>
        <topology evidence="1">Multi-pass membrane protein</topology>
    </subcellularLocation>
</comment>
<feature type="transmembrane region" description="Helical" evidence="7">
    <location>
        <begin position="190"/>
        <end position="209"/>
    </location>
</feature>
<evidence type="ECO:0000256" key="3">
    <source>
        <dbReference type="ARBA" id="ARBA00022448"/>
    </source>
</evidence>
<name>A0A830FHP5_9EURY</name>
<dbReference type="Proteomes" id="UP000607197">
    <property type="component" value="Unassembled WGS sequence"/>
</dbReference>
<evidence type="ECO:0000256" key="6">
    <source>
        <dbReference type="ARBA" id="ARBA00023136"/>
    </source>
</evidence>
<evidence type="ECO:0000256" key="2">
    <source>
        <dbReference type="ARBA" id="ARBA00005551"/>
    </source>
</evidence>
<feature type="transmembrane region" description="Helical" evidence="7">
    <location>
        <begin position="362"/>
        <end position="382"/>
    </location>
</feature>
<dbReference type="RefSeq" id="WP_188977160.1">
    <property type="nucleotide sequence ID" value="NZ_BMPG01000002.1"/>
</dbReference>
<comment type="similarity">
    <text evidence="2">Belongs to the monovalent cation:proton antiporter 2 (CPA2) transporter (TC 2.A.37) family.</text>
</comment>
<evidence type="ECO:0000259" key="8">
    <source>
        <dbReference type="Pfam" id="PF00999"/>
    </source>
</evidence>
<accession>A0A830FHP5</accession>
<feature type="domain" description="Cation/H+ exchanger transmembrane" evidence="8">
    <location>
        <begin position="14"/>
        <end position="379"/>
    </location>
</feature>
<comment type="caution">
    <text evidence="9">The sequence shown here is derived from an EMBL/GenBank/DDBJ whole genome shotgun (WGS) entry which is preliminary data.</text>
</comment>
<feature type="transmembrane region" description="Helical" evidence="7">
    <location>
        <begin position="276"/>
        <end position="295"/>
    </location>
</feature>
<feature type="transmembrane region" description="Helical" evidence="7">
    <location>
        <begin position="61"/>
        <end position="82"/>
    </location>
</feature>
<proteinExistence type="inferred from homology"/>
<dbReference type="PANTHER" id="PTHR42751:SF4">
    <property type="entry name" value="K(+)_H(+) ANTIPORTER SUBUNIT KHTU"/>
    <property type="match status" value="1"/>
</dbReference>
<keyword evidence="4 7" id="KW-0812">Transmembrane</keyword>
<dbReference type="AlphaFoldDB" id="A0A830FHP5"/>
<feature type="transmembrane region" description="Helical" evidence="7">
    <location>
        <begin position="165"/>
        <end position="184"/>
    </location>
</feature>
<dbReference type="GO" id="GO:1902600">
    <property type="term" value="P:proton transmembrane transport"/>
    <property type="evidence" value="ECO:0007669"/>
    <property type="project" value="InterPro"/>
</dbReference>
<evidence type="ECO:0000256" key="7">
    <source>
        <dbReference type="SAM" id="Phobius"/>
    </source>
</evidence>
<dbReference type="Gene3D" id="1.20.1530.20">
    <property type="match status" value="1"/>
</dbReference>
<gene>
    <name evidence="9" type="ORF">GCM10009039_13050</name>
</gene>
<dbReference type="OrthoDB" id="12029at2157"/>
<feature type="transmembrane region" description="Helical" evidence="7">
    <location>
        <begin position="221"/>
        <end position="241"/>
    </location>
</feature>
<sequence length="397" mass="40886">MAAFSLLEVGIALLAIALAGALARRFGQSVIPAYIAAGIIVGPHVPTNLFGVSLRLVEHTAFIDTIAELGVVLLLFFLGLEFHVETLFSNTRRVLGIGALDFAVNAAVGVAIGLLFGFGVTGTVLLVGIVYISSSAIITKSLTEAGWLANPDAEVILSTLVVEDLLIAVYLAVVSAVVIGGGTLSEAAVTVGQSFVFLAVLAAAASLGTKQVERVFDINSDELFVLHVFGVLVVVAALALSLGVSEAVAAFFVGTAFTGTSLVERIETALTPLRDVFAAVFFFSIGLVTDLLVVADVAVLLAVAVLLTTASKLVSGVASGRLYGLSDRRSVRVGLGLVARGEFSLIIATLAATSAVPEVRDLVPAFAAGYVLAMSLLGTLCIQYEPRIARAVGLADT</sequence>
<dbReference type="GO" id="GO:0016020">
    <property type="term" value="C:membrane"/>
    <property type="evidence" value="ECO:0007669"/>
    <property type="project" value="UniProtKB-SubCell"/>
</dbReference>
<reference evidence="9" key="2">
    <citation type="submission" date="2020-09" db="EMBL/GenBank/DDBJ databases">
        <authorList>
            <person name="Sun Q."/>
            <person name="Ohkuma M."/>
        </authorList>
    </citation>
    <scope>NUCLEOTIDE SEQUENCE</scope>
    <source>
        <strain evidence="9">JCM 19596</strain>
    </source>
</reference>
<keyword evidence="10" id="KW-1185">Reference proteome</keyword>
<reference evidence="9" key="1">
    <citation type="journal article" date="2014" name="Int. J. Syst. Evol. Microbiol.">
        <title>Complete genome sequence of Corynebacterium casei LMG S-19264T (=DSM 44701T), isolated from a smear-ripened cheese.</title>
        <authorList>
            <consortium name="US DOE Joint Genome Institute (JGI-PGF)"/>
            <person name="Walter F."/>
            <person name="Albersmeier A."/>
            <person name="Kalinowski J."/>
            <person name="Ruckert C."/>
        </authorList>
    </citation>
    <scope>NUCLEOTIDE SEQUENCE</scope>
    <source>
        <strain evidence="9">JCM 19596</strain>
    </source>
</reference>
<keyword evidence="3" id="KW-0813">Transport</keyword>
<keyword evidence="6 7" id="KW-0472">Membrane</keyword>
<evidence type="ECO:0000256" key="1">
    <source>
        <dbReference type="ARBA" id="ARBA00004141"/>
    </source>
</evidence>
<dbReference type="GO" id="GO:0015297">
    <property type="term" value="F:antiporter activity"/>
    <property type="evidence" value="ECO:0007669"/>
    <property type="project" value="InterPro"/>
</dbReference>
<evidence type="ECO:0000313" key="10">
    <source>
        <dbReference type="Proteomes" id="UP000607197"/>
    </source>
</evidence>
<dbReference type="InterPro" id="IPR006153">
    <property type="entry name" value="Cation/H_exchanger_TM"/>
</dbReference>
<dbReference type="Pfam" id="PF00999">
    <property type="entry name" value="Na_H_Exchanger"/>
    <property type="match status" value="1"/>
</dbReference>
<dbReference type="InterPro" id="IPR038770">
    <property type="entry name" value="Na+/solute_symporter_sf"/>
</dbReference>
<evidence type="ECO:0000313" key="9">
    <source>
        <dbReference type="EMBL" id="GGL56318.1"/>
    </source>
</evidence>
<dbReference type="EMBL" id="BMPG01000002">
    <property type="protein sequence ID" value="GGL56318.1"/>
    <property type="molecule type" value="Genomic_DNA"/>
</dbReference>
<feature type="transmembrane region" description="Helical" evidence="7">
    <location>
        <begin position="33"/>
        <end position="54"/>
    </location>
</feature>
<dbReference type="PANTHER" id="PTHR42751">
    <property type="entry name" value="SODIUM/HYDROGEN EXCHANGER FAMILY/TRKA DOMAIN PROTEIN"/>
    <property type="match status" value="1"/>
</dbReference>
<feature type="transmembrane region" description="Helical" evidence="7">
    <location>
        <begin position="102"/>
        <end position="132"/>
    </location>
</feature>
<organism evidence="9 10">
    <name type="scientific">Halocalculus aciditolerans</name>
    <dbReference type="NCBI Taxonomy" id="1383812"/>
    <lineage>
        <taxon>Archaea</taxon>
        <taxon>Methanobacteriati</taxon>
        <taxon>Methanobacteriota</taxon>
        <taxon>Stenosarchaea group</taxon>
        <taxon>Halobacteria</taxon>
        <taxon>Halobacteriales</taxon>
        <taxon>Halobacteriaceae</taxon>
        <taxon>Halocalculus</taxon>
    </lineage>
</organism>
<evidence type="ECO:0000256" key="4">
    <source>
        <dbReference type="ARBA" id="ARBA00022692"/>
    </source>
</evidence>
<feature type="transmembrane region" description="Helical" evidence="7">
    <location>
        <begin position="301"/>
        <end position="323"/>
    </location>
</feature>
<protein>
    <submittedName>
        <fullName evidence="9">Transporter</fullName>
    </submittedName>
</protein>
<evidence type="ECO:0000256" key="5">
    <source>
        <dbReference type="ARBA" id="ARBA00022989"/>
    </source>
</evidence>